<evidence type="ECO:0000313" key="1">
    <source>
        <dbReference type="EMBL" id="MFD1165253.1"/>
    </source>
</evidence>
<name>A0ABW3RKH8_9SPHI</name>
<dbReference type="EMBL" id="JBHTKY010000006">
    <property type="protein sequence ID" value="MFD1165253.1"/>
    <property type="molecule type" value="Genomic_DNA"/>
</dbReference>
<keyword evidence="2" id="KW-1185">Reference proteome</keyword>
<gene>
    <name evidence="1" type="ORF">ACFQ2C_06510</name>
</gene>
<sequence length="42" mass="4908">MKTIIKKEFTVTHRILHYIALVIGTSDDRTVHHRIFKNAMDG</sequence>
<dbReference type="RefSeq" id="WP_380895184.1">
    <property type="nucleotide sequence ID" value="NZ_JBHTKY010000006.1"/>
</dbReference>
<proteinExistence type="predicted"/>
<dbReference type="Proteomes" id="UP001597205">
    <property type="component" value="Unassembled WGS sequence"/>
</dbReference>
<reference evidence="2" key="1">
    <citation type="journal article" date="2019" name="Int. J. Syst. Evol. Microbiol.">
        <title>The Global Catalogue of Microorganisms (GCM) 10K type strain sequencing project: providing services to taxonomists for standard genome sequencing and annotation.</title>
        <authorList>
            <consortium name="The Broad Institute Genomics Platform"/>
            <consortium name="The Broad Institute Genome Sequencing Center for Infectious Disease"/>
            <person name="Wu L."/>
            <person name="Ma J."/>
        </authorList>
    </citation>
    <scope>NUCLEOTIDE SEQUENCE [LARGE SCALE GENOMIC DNA]</scope>
    <source>
        <strain evidence="2">CCUG 52468</strain>
    </source>
</reference>
<protein>
    <submittedName>
        <fullName evidence="1">Uncharacterized protein</fullName>
    </submittedName>
</protein>
<accession>A0ABW3RKH8</accession>
<comment type="caution">
    <text evidence="1">The sequence shown here is derived from an EMBL/GenBank/DDBJ whole genome shotgun (WGS) entry which is preliminary data.</text>
</comment>
<organism evidence="1 2">
    <name type="scientific">Sphingobacterium daejeonense</name>
    <dbReference type="NCBI Taxonomy" id="371142"/>
    <lineage>
        <taxon>Bacteria</taxon>
        <taxon>Pseudomonadati</taxon>
        <taxon>Bacteroidota</taxon>
        <taxon>Sphingobacteriia</taxon>
        <taxon>Sphingobacteriales</taxon>
        <taxon>Sphingobacteriaceae</taxon>
        <taxon>Sphingobacterium</taxon>
    </lineage>
</organism>
<evidence type="ECO:0000313" key="2">
    <source>
        <dbReference type="Proteomes" id="UP001597205"/>
    </source>
</evidence>